<dbReference type="GO" id="GO:0003677">
    <property type="term" value="F:DNA binding"/>
    <property type="evidence" value="ECO:0007669"/>
    <property type="project" value="TreeGrafter"/>
</dbReference>
<dbReference type="Proteomes" id="UP001140949">
    <property type="component" value="Unassembled WGS sequence"/>
</dbReference>
<organism evidence="7 8">
    <name type="scientific">Iris pallida</name>
    <name type="common">Sweet iris</name>
    <dbReference type="NCBI Taxonomy" id="29817"/>
    <lineage>
        <taxon>Eukaryota</taxon>
        <taxon>Viridiplantae</taxon>
        <taxon>Streptophyta</taxon>
        <taxon>Embryophyta</taxon>
        <taxon>Tracheophyta</taxon>
        <taxon>Spermatophyta</taxon>
        <taxon>Magnoliopsida</taxon>
        <taxon>Liliopsida</taxon>
        <taxon>Asparagales</taxon>
        <taxon>Iridaceae</taxon>
        <taxon>Iridoideae</taxon>
        <taxon>Irideae</taxon>
        <taxon>Iris</taxon>
    </lineage>
</organism>
<feature type="region of interest" description="Disordered" evidence="6">
    <location>
        <begin position="25"/>
        <end position="62"/>
    </location>
</feature>
<evidence type="ECO:0000313" key="7">
    <source>
        <dbReference type="EMBL" id="KAJ6805302.1"/>
    </source>
</evidence>
<evidence type="ECO:0000256" key="3">
    <source>
        <dbReference type="ARBA" id="ARBA00022771"/>
    </source>
</evidence>
<keyword evidence="2" id="KW-0479">Metal-binding</keyword>
<dbReference type="PANTHER" id="PTHR23215">
    <property type="entry name" value="ZINC FINGER PROTEIN 207"/>
    <property type="match status" value="1"/>
</dbReference>
<feature type="compositionally biased region" description="Polar residues" evidence="6">
    <location>
        <begin position="28"/>
        <end position="44"/>
    </location>
</feature>
<gene>
    <name evidence="7" type="ORF">M6B38_179200</name>
</gene>
<dbReference type="PANTHER" id="PTHR23215:SF0">
    <property type="entry name" value="BUB3-INTERACTING AND GLEBS MOTIF-CONTAINING PROTEIN ZNF207"/>
    <property type="match status" value="1"/>
</dbReference>
<sequence length="114" mass="12309">MEIPYCIVKEKARLGSKVNIAAEGGYNAPSNQGINSHTYASGPNTGAPAIGPPPVISNKAPATQPATNEVYLVWDDEAMCMVSLERRMSLGKYQVHDETTQMNSIDASIDRRIS</sequence>
<evidence type="ECO:0000256" key="2">
    <source>
        <dbReference type="ARBA" id="ARBA00022723"/>
    </source>
</evidence>
<keyword evidence="3" id="KW-0863">Zinc-finger</keyword>
<evidence type="ECO:0000313" key="8">
    <source>
        <dbReference type="Proteomes" id="UP001140949"/>
    </source>
</evidence>
<proteinExistence type="predicted"/>
<reference evidence="7" key="1">
    <citation type="journal article" date="2023" name="GigaByte">
        <title>Genome assembly of the bearded iris, Iris pallida Lam.</title>
        <authorList>
            <person name="Bruccoleri R.E."/>
            <person name="Oakeley E.J."/>
            <person name="Faust A.M.E."/>
            <person name="Altorfer M."/>
            <person name="Dessus-Babus S."/>
            <person name="Burckhardt D."/>
            <person name="Oertli M."/>
            <person name="Naumann U."/>
            <person name="Petersen F."/>
            <person name="Wong J."/>
        </authorList>
    </citation>
    <scope>NUCLEOTIDE SEQUENCE</scope>
    <source>
        <strain evidence="7">GSM-AAB239-AS_SAM_17_03QT</strain>
    </source>
</reference>
<comment type="caution">
    <text evidence="7">The sequence shown here is derived from an EMBL/GenBank/DDBJ whole genome shotgun (WGS) entry which is preliminary data.</text>
</comment>
<evidence type="ECO:0000256" key="6">
    <source>
        <dbReference type="SAM" id="MobiDB-lite"/>
    </source>
</evidence>
<dbReference type="GO" id="GO:0005634">
    <property type="term" value="C:nucleus"/>
    <property type="evidence" value="ECO:0007669"/>
    <property type="project" value="UniProtKB-SubCell"/>
</dbReference>
<keyword evidence="8" id="KW-1185">Reference proteome</keyword>
<evidence type="ECO:0000256" key="5">
    <source>
        <dbReference type="ARBA" id="ARBA00023242"/>
    </source>
</evidence>
<keyword evidence="4" id="KW-0862">Zinc</keyword>
<protein>
    <submittedName>
        <fullName evidence="7">Protein SUPPRESSOR OF FRI 4</fullName>
    </submittedName>
</protein>
<name>A0AAX6EMD8_IRIPA</name>
<dbReference type="GO" id="GO:0006355">
    <property type="term" value="P:regulation of DNA-templated transcription"/>
    <property type="evidence" value="ECO:0007669"/>
    <property type="project" value="TreeGrafter"/>
</dbReference>
<reference evidence="7" key="2">
    <citation type="submission" date="2023-04" db="EMBL/GenBank/DDBJ databases">
        <authorList>
            <person name="Bruccoleri R.E."/>
            <person name="Oakeley E.J."/>
            <person name="Faust A.-M."/>
            <person name="Dessus-Babus S."/>
            <person name="Altorfer M."/>
            <person name="Burckhardt D."/>
            <person name="Oertli M."/>
            <person name="Naumann U."/>
            <person name="Petersen F."/>
            <person name="Wong J."/>
        </authorList>
    </citation>
    <scope>NUCLEOTIDE SEQUENCE</scope>
    <source>
        <strain evidence="7">GSM-AAB239-AS_SAM_17_03QT</strain>
        <tissue evidence="7">Leaf</tissue>
    </source>
</reference>
<evidence type="ECO:0000256" key="4">
    <source>
        <dbReference type="ARBA" id="ARBA00022833"/>
    </source>
</evidence>
<evidence type="ECO:0000256" key="1">
    <source>
        <dbReference type="ARBA" id="ARBA00004123"/>
    </source>
</evidence>
<comment type="subcellular location">
    <subcellularLocation>
        <location evidence="1">Nucleus</location>
    </subcellularLocation>
</comment>
<keyword evidence="5" id="KW-0539">Nucleus</keyword>
<dbReference type="EMBL" id="JANAVB010035420">
    <property type="protein sequence ID" value="KAJ6805302.1"/>
    <property type="molecule type" value="Genomic_DNA"/>
</dbReference>
<accession>A0AAX6EMD8</accession>
<dbReference type="GO" id="GO:0008270">
    <property type="term" value="F:zinc ion binding"/>
    <property type="evidence" value="ECO:0007669"/>
    <property type="project" value="UniProtKB-KW"/>
</dbReference>
<dbReference type="AlphaFoldDB" id="A0AAX6EMD8"/>